<name>A0AAE3ALF0_9FIRM</name>
<evidence type="ECO:0000313" key="1">
    <source>
        <dbReference type="EMBL" id="MCC2163761.1"/>
    </source>
</evidence>
<dbReference type="RefSeq" id="WP_308450553.1">
    <property type="nucleotide sequence ID" value="NZ_JAJEPU010000004.1"/>
</dbReference>
<dbReference type="GO" id="GO:0003677">
    <property type="term" value="F:DNA binding"/>
    <property type="evidence" value="ECO:0007669"/>
    <property type="project" value="InterPro"/>
</dbReference>
<dbReference type="EMBL" id="JAJEPU010000004">
    <property type="protein sequence ID" value="MCC2163761.1"/>
    <property type="molecule type" value="Genomic_DNA"/>
</dbReference>
<accession>A0AAE3ALF0</accession>
<dbReference type="Proteomes" id="UP001198962">
    <property type="component" value="Unassembled WGS sequence"/>
</dbReference>
<dbReference type="GO" id="GO:0006355">
    <property type="term" value="P:regulation of DNA-templated transcription"/>
    <property type="evidence" value="ECO:0007669"/>
    <property type="project" value="InterPro"/>
</dbReference>
<protein>
    <submittedName>
        <fullName evidence="1">Uncharacterized protein</fullName>
    </submittedName>
</protein>
<dbReference type="AlphaFoldDB" id="A0AAE3ALF0"/>
<organism evidence="1 2">
    <name type="scientific">Brotaphodocola catenula</name>
    <dbReference type="NCBI Taxonomy" id="2885361"/>
    <lineage>
        <taxon>Bacteria</taxon>
        <taxon>Bacillati</taxon>
        <taxon>Bacillota</taxon>
        <taxon>Clostridia</taxon>
        <taxon>Lachnospirales</taxon>
        <taxon>Lachnospiraceae</taxon>
        <taxon>Brotaphodocola</taxon>
    </lineage>
</organism>
<proteinExistence type="predicted"/>
<comment type="caution">
    <text evidence="1">The sequence shown here is derived from an EMBL/GenBank/DDBJ whole genome shotgun (WGS) entry which is preliminary data.</text>
</comment>
<reference evidence="1" key="1">
    <citation type="submission" date="2021-10" db="EMBL/GenBank/DDBJ databases">
        <title>Anaerobic single-cell dispensing facilitates the cultivation of human gut bacteria.</title>
        <authorList>
            <person name="Afrizal A."/>
        </authorList>
    </citation>
    <scope>NUCLEOTIDE SEQUENCE</scope>
    <source>
        <strain evidence="1">CLA-AA-H274</strain>
    </source>
</reference>
<dbReference type="InterPro" id="IPR016032">
    <property type="entry name" value="Sig_transdc_resp-reg_C-effctor"/>
</dbReference>
<evidence type="ECO:0000313" key="2">
    <source>
        <dbReference type="Proteomes" id="UP001198962"/>
    </source>
</evidence>
<gene>
    <name evidence="1" type="ORF">LKD32_02500</name>
</gene>
<keyword evidence="2" id="KW-1185">Reference proteome</keyword>
<sequence length="93" mass="10647">MSIDKMILDSYEETNSVKKVERETGYSWCRIVKTLATHGIATSDLHRRILHLYQMGVTREEIAFKTGLAVRTVDAYLPRKRDVVYGEAVTENA</sequence>
<dbReference type="SUPFAM" id="SSF46894">
    <property type="entry name" value="C-terminal effector domain of the bipartite response regulators"/>
    <property type="match status" value="1"/>
</dbReference>